<reference evidence="2 3" key="1">
    <citation type="submission" date="2017-06" db="EMBL/GenBank/DDBJ databases">
        <authorList>
            <person name="Kim H.J."/>
            <person name="Triplett B.A."/>
        </authorList>
    </citation>
    <scope>NUCLEOTIDE SEQUENCE [LARGE SCALE GENOMIC DNA]</scope>
    <source>
        <strain evidence="2 3">U15</strain>
    </source>
</reference>
<dbReference type="AlphaFoldDB" id="A0A239J353"/>
<feature type="chain" id="PRO_5012760274" description="Beta-barrel assembly machine subunit BamE" evidence="1">
    <location>
        <begin position="21"/>
        <end position="159"/>
    </location>
</feature>
<proteinExistence type="predicted"/>
<sequence length="159" mass="17852">MSAFDRAIAFAAVVSLACIAACTRTGDEPLNGNGQATSRNASIARSDLPPLQLGSGKAVTQLLDELYRKEGLPAVVKWAEQELTPGREIVYQGRIGDEVERRKIYDRSIWLLNDDGEITSRAVLAPLTDEKYGESEFFANWSRPRNREPFVLRLRIWRD</sequence>
<keyword evidence="1" id="KW-0732">Signal</keyword>
<organism evidence="2 3">
    <name type="scientific">Noviherbaspirillum humi</name>
    <dbReference type="NCBI Taxonomy" id="1688639"/>
    <lineage>
        <taxon>Bacteria</taxon>
        <taxon>Pseudomonadati</taxon>
        <taxon>Pseudomonadota</taxon>
        <taxon>Betaproteobacteria</taxon>
        <taxon>Burkholderiales</taxon>
        <taxon>Oxalobacteraceae</taxon>
        <taxon>Noviherbaspirillum</taxon>
    </lineage>
</organism>
<accession>A0A239J353</accession>
<dbReference type="RefSeq" id="WP_143131316.1">
    <property type="nucleotide sequence ID" value="NZ_FZOT01000011.1"/>
</dbReference>
<protein>
    <recommendedName>
        <fullName evidence="4">Beta-barrel assembly machine subunit BamE</fullName>
    </recommendedName>
</protein>
<gene>
    <name evidence="2" type="ORF">SAMN06265795_11196</name>
</gene>
<evidence type="ECO:0000256" key="1">
    <source>
        <dbReference type="SAM" id="SignalP"/>
    </source>
</evidence>
<evidence type="ECO:0000313" key="2">
    <source>
        <dbReference type="EMBL" id="SNT00229.1"/>
    </source>
</evidence>
<dbReference type="PROSITE" id="PS51257">
    <property type="entry name" value="PROKAR_LIPOPROTEIN"/>
    <property type="match status" value="1"/>
</dbReference>
<evidence type="ECO:0000313" key="3">
    <source>
        <dbReference type="Proteomes" id="UP000198284"/>
    </source>
</evidence>
<dbReference type="Proteomes" id="UP000198284">
    <property type="component" value="Unassembled WGS sequence"/>
</dbReference>
<keyword evidence="3" id="KW-1185">Reference proteome</keyword>
<dbReference type="EMBL" id="FZOT01000011">
    <property type="protein sequence ID" value="SNT00229.1"/>
    <property type="molecule type" value="Genomic_DNA"/>
</dbReference>
<feature type="signal peptide" evidence="1">
    <location>
        <begin position="1"/>
        <end position="20"/>
    </location>
</feature>
<name>A0A239J353_9BURK</name>
<evidence type="ECO:0008006" key="4">
    <source>
        <dbReference type="Google" id="ProtNLM"/>
    </source>
</evidence>